<evidence type="ECO:0000256" key="2">
    <source>
        <dbReference type="ARBA" id="ARBA00009916"/>
    </source>
</evidence>
<keyword evidence="7" id="KW-0472">Membrane</keyword>
<evidence type="ECO:0000313" key="9">
    <source>
        <dbReference type="Proteomes" id="UP000499080"/>
    </source>
</evidence>
<keyword evidence="4" id="KW-0592">Phosphate transport</keyword>
<keyword evidence="6" id="KW-1133">Transmembrane helix</keyword>
<protein>
    <submittedName>
        <fullName evidence="8">Uncharacterized protein</fullName>
    </submittedName>
</protein>
<dbReference type="EMBL" id="BGPR01107300">
    <property type="protein sequence ID" value="GBM79118.1"/>
    <property type="molecule type" value="Genomic_DNA"/>
</dbReference>
<evidence type="ECO:0000256" key="7">
    <source>
        <dbReference type="ARBA" id="ARBA00023136"/>
    </source>
</evidence>
<evidence type="ECO:0000256" key="6">
    <source>
        <dbReference type="ARBA" id="ARBA00022989"/>
    </source>
</evidence>
<dbReference type="GO" id="GO:0005315">
    <property type="term" value="F:phosphate transmembrane transporter activity"/>
    <property type="evidence" value="ECO:0007669"/>
    <property type="project" value="InterPro"/>
</dbReference>
<keyword evidence="3" id="KW-0813">Transport</keyword>
<evidence type="ECO:0000256" key="5">
    <source>
        <dbReference type="ARBA" id="ARBA00022692"/>
    </source>
</evidence>
<gene>
    <name evidence="8" type="ORF">AVEN_109121_1</name>
</gene>
<dbReference type="InterPro" id="IPR001204">
    <property type="entry name" value="Phos_transporter"/>
</dbReference>
<evidence type="ECO:0000256" key="4">
    <source>
        <dbReference type="ARBA" id="ARBA00022592"/>
    </source>
</evidence>
<comment type="caution">
    <text evidence="8">The sequence shown here is derived from an EMBL/GenBank/DDBJ whole genome shotgun (WGS) entry which is preliminary data.</text>
</comment>
<reference evidence="8 9" key="1">
    <citation type="journal article" date="2019" name="Sci. Rep.">
        <title>Orb-weaving spider Araneus ventricosus genome elucidates the spidroin gene catalogue.</title>
        <authorList>
            <person name="Kono N."/>
            <person name="Nakamura H."/>
            <person name="Ohtoshi R."/>
            <person name="Moran D.A.P."/>
            <person name="Shinohara A."/>
            <person name="Yoshida Y."/>
            <person name="Fujiwara M."/>
            <person name="Mori M."/>
            <person name="Tomita M."/>
            <person name="Arakawa K."/>
        </authorList>
    </citation>
    <scope>NUCLEOTIDE SEQUENCE [LARGE SCALE GENOMIC DNA]</scope>
</reference>
<keyword evidence="9" id="KW-1185">Reference proteome</keyword>
<evidence type="ECO:0000256" key="1">
    <source>
        <dbReference type="ARBA" id="ARBA00004141"/>
    </source>
</evidence>
<dbReference type="GO" id="GO:0006817">
    <property type="term" value="P:phosphate ion transport"/>
    <property type="evidence" value="ECO:0007669"/>
    <property type="project" value="UniProtKB-KW"/>
</dbReference>
<organism evidence="8 9">
    <name type="scientific">Araneus ventricosus</name>
    <name type="common">Orbweaver spider</name>
    <name type="synonym">Epeira ventricosa</name>
    <dbReference type="NCBI Taxonomy" id="182803"/>
    <lineage>
        <taxon>Eukaryota</taxon>
        <taxon>Metazoa</taxon>
        <taxon>Ecdysozoa</taxon>
        <taxon>Arthropoda</taxon>
        <taxon>Chelicerata</taxon>
        <taxon>Arachnida</taxon>
        <taxon>Araneae</taxon>
        <taxon>Araneomorphae</taxon>
        <taxon>Entelegynae</taxon>
        <taxon>Araneoidea</taxon>
        <taxon>Araneidae</taxon>
        <taxon>Araneus</taxon>
    </lineage>
</organism>
<evidence type="ECO:0000313" key="8">
    <source>
        <dbReference type="EMBL" id="GBM79118.1"/>
    </source>
</evidence>
<keyword evidence="5" id="KW-0812">Transmembrane</keyword>
<comment type="similarity">
    <text evidence="2">Belongs to the inorganic phosphate transporter (PiT) (TC 2.A.20) family.</text>
</comment>
<proteinExistence type="inferred from homology"/>
<dbReference type="Proteomes" id="UP000499080">
    <property type="component" value="Unassembled WGS sequence"/>
</dbReference>
<dbReference type="AlphaFoldDB" id="A0A4Y2IMT5"/>
<dbReference type="GO" id="GO:0016020">
    <property type="term" value="C:membrane"/>
    <property type="evidence" value="ECO:0007669"/>
    <property type="project" value="UniProtKB-SubCell"/>
</dbReference>
<dbReference type="Pfam" id="PF01384">
    <property type="entry name" value="PHO4"/>
    <property type="match status" value="1"/>
</dbReference>
<comment type="subcellular location">
    <subcellularLocation>
        <location evidence="1">Membrane</location>
        <topology evidence="1">Multi-pass membrane protein</topology>
    </subcellularLocation>
</comment>
<evidence type="ECO:0000256" key="3">
    <source>
        <dbReference type="ARBA" id="ARBA00022448"/>
    </source>
</evidence>
<dbReference type="OrthoDB" id="260807at2759"/>
<accession>A0A4Y2IMT5</accession>
<sequence length="157" mass="18191">MLYGGFGISVGLWLWGQKVIRTIGEDLTKITPSRSIDPSLLRNGRLLRWFASGPGGQESQEFRREKNRSVRCQLRWILIREFWIPLYISAQERTSPHVIFFQSYTKRGRCQTDVGELKHRLRLTLHRSKEKRRYITSFLNSGFASGEDKVSNSSAEG</sequence>
<name>A0A4Y2IMT5_ARAVE</name>